<evidence type="ECO:0000313" key="3">
    <source>
        <dbReference type="EnsemblFungi" id="EJT79746"/>
    </source>
</evidence>
<reference evidence="2" key="3">
    <citation type="submission" date="2010-09" db="EMBL/GenBank/DDBJ databases">
        <title>Annotation of Gaeumannomyces graminis var. tritici R3-111a-1.</title>
        <authorList>
            <consortium name="The Broad Institute Genome Sequencing Platform"/>
            <person name="Ma L.-J."/>
            <person name="Dead R."/>
            <person name="Young S.K."/>
            <person name="Zeng Q."/>
            <person name="Gargeya S."/>
            <person name="Fitzgerald M."/>
            <person name="Haas B."/>
            <person name="Abouelleil A."/>
            <person name="Alvarado L."/>
            <person name="Arachchi H.M."/>
            <person name="Berlin A."/>
            <person name="Brown A."/>
            <person name="Chapman S.B."/>
            <person name="Chen Z."/>
            <person name="Dunbar C."/>
            <person name="Freedman E."/>
            <person name="Gearin G."/>
            <person name="Gellesch M."/>
            <person name="Goldberg J."/>
            <person name="Griggs A."/>
            <person name="Gujja S."/>
            <person name="Heiman D."/>
            <person name="Howarth C."/>
            <person name="Larson L."/>
            <person name="Lui A."/>
            <person name="MacDonald P.J.P."/>
            <person name="Mehta T."/>
            <person name="Montmayeur A."/>
            <person name="Murphy C."/>
            <person name="Neiman D."/>
            <person name="Pearson M."/>
            <person name="Priest M."/>
            <person name="Roberts A."/>
            <person name="Saif S."/>
            <person name="Shea T."/>
            <person name="Shenoy N."/>
            <person name="Sisk P."/>
            <person name="Stolte C."/>
            <person name="Sykes S."/>
            <person name="Yandava C."/>
            <person name="Wortman J."/>
            <person name="Nusbaum C."/>
            <person name="Birren B."/>
        </authorList>
    </citation>
    <scope>NUCLEOTIDE SEQUENCE</scope>
    <source>
        <strain evidence="2">R3-111a-1</strain>
    </source>
</reference>
<evidence type="ECO:0000256" key="1">
    <source>
        <dbReference type="SAM" id="MobiDB-lite"/>
    </source>
</evidence>
<gene>
    <name evidence="3" type="primary">20345288</name>
    <name evidence="2" type="ORF">GGTG_04830</name>
</gene>
<name>J3NU75_GAET3</name>
<feature type="region of interest" description="Disordered" evidence="1">
    <location>
        <begin position="1"/>
        <end position="57"/>
    </location>
</feature>
<dbReference type="Proteomes" id="UP000006039">
    <property type="component" value="Unassembled WGS sequence"/>
</dbReference>
<proteinExistence type="predicted"/>
<keyword evidence="4" id="KW-1185">Reference proteome</keyword>
<dbReference type="HOGENOM" id="CLU_2427149_0_0_1"/>
<feature type="compositionally biased region" description="Polar residues" evidence="1">
    <location>
        <begin position="11"/>
        <end position="32"/>
    </location>
</feature>
<accession>J3NU75</accession>
<dbReference type="AlphaFoldDB" id="J3NU75"/>
<sequence length="91" mass="9582">MAPALGIVQSVGKSDSNNSSLVDRILTSSQYSELRPSPAQTGGFPADNKEGLGEAEPDSITCCDLTRQRGTREVGLEPLGFQGLIGRHTGH</sequence>
<dbReference type="RefSeq" id="XP_009220891.1">
    <property type="nucleotide sequence ID" value="XM_009222627.1"/>
</dbReference>
<organism evidence="2">
    <name type="scientific">Gaeumannomyces tritici (strain R3-111a-1)</name>
    <name type="common">Wheat and barley take-all root rot fungus</name>
    <name type="synonym">Gaeumannomyces graminis var. tritici</name>
    <dbReference type="NCBI Taxonomy" id="644352"/>
    <lineage>
        <taxon>Eukaryota</taxon>
        <taxon>Fungi</taxon>
        <taxon>Dikarya</taxon>
        <taxon>Ascomycota</taxon>
        <taxon>Pezizomycotina</taxon>
        <taxon>Sordariomycetes</taxon>
        <taxon>Sordariomycetidae</taxon>
        <taxon>Magnaporthales</taxon>
        <taxon>Magnaporthaceae</taxon>
        <taxon>Gaeumannomyces</taxon>
    </lineage>
</organism>
<reference evidence="3" key="4">
    <citation type="journal article" date="2015" name="G3 (Bethesda)">
        <title>Genome sequences of three phytopathogenic species of the Magnaporthaceae family of fungi.</title>
        <authorList>
            <person name="Okagaki L.H."/>
            <person name="Nunes C.C."/>
            <person name="Sailsbery J."/>
            <person name="Clay B."/>
            <person name="Brown D."/>
            <person name="John T."/>
            <person name="Oh Y."/>
            <person name="Young N."/>
            <person name="Fitzgerald M."/>
            <person name="Haas B.J."/>
            <person name="Zeng Q."/>
            <person name="Young S."/>
            <person name="Adiconis X."/>
            <person name="Fan L."/>
            <person name="Levin J.Z."/>
            <person name="Mitchell T.K."/>
            <person name="Okubara P.A."/>
            <person name="Farman M.L."/>
            <person name="Kohn L.M."/>
            <person name="Birren B."/>
            <person name="Ma L.-J."/>
            <person name="Dean R.A."/>
        </authorList>
    </citation>
    <scope>NUCLEOTIDE SEQUENCE</scope>
    <source>
        <strain evidence="3">R3-111a-1</strain>
    </source>
</reference>
<protein>
    <submittedName>
        <fullName evidence="2 3">Uncharacterized protein</fullName>
    </submittedName>
</protein>
<evidence type="ECO:0000313" key="2">
    <source>
        <dbReference type="EMBL" id="EJT79746.1"/>
    </source>
</evidence>
<dbReference type="EnsemblFungi" id="EJT79746">
    <property type="protein sequence ID" value="EJT79746"/>
    <property type="gene ID" value="GGTG_04830"/>
</dbReference>
<reference evidence="3" key="5">
    <citation type="submission" date="2018-04" db="UniProtKB">
        <authorList>
            <consortium name="EnsemblFungi"/>
        </authorList>
    </citation>
    <scope>IDENTIFICATION</scope>
    <source>
        <strain evidence="3">R3-111a-1</strain>
    </source>
</reference>
<dbReference type="GeneID" id="20345288"/>
<reference evidence="4" key="1">
    <citation type="submission" date="2010-07" db="EMBL/GenBank/DDBJ databases">
        <title>The genome sequence of Gaeumannomyces graminis var. tritici strain R3-111a-1.</title>
        <authorList>
            <consortium name="The Broad Institute Genome Sequencing Platform"/>
            <person name="Ma L.-J."/>
            <person name="Dead R."/>
            <person name="Young S."/>
            <person name="Zeng Q."/>
            <person name="Koehrsen M."/>
            <person name="Alvarado L."/>
            <person name="Berlin A."/>
            <person name="Chapman S.B."/>
            <person name="Chen Z."/>
            <person name="Freedman E."/>
            <person name="Gellesch M."/>
            <person name="Goldberg J."/>
            <person name="Griggs A."/>
            <person name="Gujja S."/>
            <person name="Heilman E.R."/>
            <person name="Heiman D."/>
            <person name="Hepburn T."/>
            <person name="Howarth C."/>
            <person name="Jen D."/>
            <person name="Larson L."/>
            <person name="Mehta T."/>
            <person name="Neiman D."/>
            <person name="Pearson M."/>
            <person name="Roberts A."/>
            <person name="Saif S."/>
            <person name="Shea T."/>
            <person name="Shenoy N."/>
            <person name="Sisk P."/>
            <person name="Stolte C."/>
            <person name="Sykes S."/>
            <person name="Walk T."/>
            <person name="White J."/>
            <person name="Yandava C."/>
            <person name="Haas B."/>
            <person name="Nusbaum C."/>
            <person name="Birren B."/>
        </authorList>
    </citation>
    <scope>NUCLEOTIDE SEQUENCE [LARGE SCALE GENOMIC DNA]</scope>
    <source>
        <strain evidence="4">R3-111a-1</strain>
    </source>
</reference>
<dbReference type="VEuPathDB" id="FungiDB:GGTG_04830"/>
<dbReference type="EMBL" id="GL385396">
    <property type="protein sequence ID" value="EJT79746.1"/>
    <property type="molecule type" value="Genomic_DNA"/>
</dbReference>
<evidence type="ECO:0000313" key="4">
    <source>
        <dbReference type="Proteomes" id="UP000006039"/>
    </source>
</evidence>
<reference evidence="2" key="2">
    <citation type="submission" date="2010-07" db="EMBL/GenBank/DDBJ databases">
        <authorList>
            <consortium name="The Broad Institute Genome Sequencing Platform"/>
            <consortium name="Broad Institute Genome Sequencing Center for Infectious Disease"/>
            <person name="Ma L.-J."/>
            <person name="Dead R."/>
            <person name="Young S."/>
            <person name="Zeng Q."/>
            <person name="Koehrsen M."/>
            <person name="Alvarado L."/>
            <person name="Berlin A."/>
            <person name="Chapman S.B."/>
            <person name="Chen Z."/>
            <person name="Freedman E."/>
            <person name="Gellesch M."/>
            <person name="Goldberg J."/>
            <person name="Griggs A."/>
            <person name="Gujja S."/>
            <person name="Heilman E.R."/>
            <person name="Heiman D."/>
            <person name="Hepburn T."/>
            <person name="Howarth C."/>
            <person name="Jen D."/>
            <person name="Larson L."/>
            <person name="Mehta T."/>
            <person name="Neiman D."/>
            <person name="Pearson M."/>
            <person name="Roberts A."/>
            <person name="Saif S."/>
            <person name="Shea T."/>
            <person name="Shenoy N."/>
            <person name="Sisk P."/>
            <person name="Stolte C."/>
            <person name="Sykes S."/>
            <person name="Walk T."/>
            <person name="White J."/>
            <person name="Yandava C."/>
            <person name="Haas B."/>
            <person name="Nusbaum C."/>
            <person name="Birren B."/>
        </authorList>
    </citation>
    <scope>NUCLEOTIDE SEQUENCE</scope>
    <source>
        <strain evidence="2">R3-111a-1</strain>
    </source>
</reference>